<proteinExistence type="predicted"/>
<organism evidence="1 2">
    <name type="scientific">Candidatus Chryseobacterium massiliense</name>
    <dbReference type="NCBI Taxonomy" id="204089"/>
    <lineage>
        <taxon>Bacteria</taxon>
        <taxon>Pseudomonadati</taxon>
        <taxon>Bacteroidota</taxon>
        <taxon>Flavobacteriia</taxon>
        <taxon>Flavobacteriales</taxon>
        <taxon>Weeksellaceae</taxon>
        <taxon>Chryseobacterium group</taxon>
        <taxon>Chryseobacterium</taxon>
    </lineage>
</organism>
<gene>
    <name evidence="1" type="ORF">DRF68_04460</name>
</gene>
<evidence type="ECO:0000313" key="1">
    <source>
        <dbReference type="EMBL" id="REC51825.1"/>
    </source>
</evidence>
<reference evidence="1 2" key="1">
    <citation type="journal article" date="2004" name="Emerg. Infect. Dis.">
        <title>Amoebae-resisting bacteria isolated from human nasal swabs by amoebal coculture.</title>
        <authorList>
            <person name="Greub G."/>
            <person name="La Scola B."/>
            <person name="Raoult D."/>
        </authorList>
    </citation>
    <scope>NUCLEOTIDE SEQUENCE [LARGE SCALE GENOMIC DNA]</scope>
    <source>
        <strain evidence="1 2">CCUG 51329</strain>
    </source>
</reference>
<dbReference type="RefSeq" id="WP_116097035.1">
    <property type="nucleotide sequence ID" value="NZ_QNVU01000006.1"/>
</dbReference>
<protein>
    <submittedName>
        <fullName evidence="1">Uncharacterized protein</fullName>
    </submittedName>
</protein>
<sequence length="352" mass="41080">MGTTHRVYGLKEKNIPLSQLFKDIKLINDSLCMGDKKSFYYRFILKTPELIDKLNSMFEINFHHFNSTFYLSDYDKLLNLFEIAPSAQRFSFSNKLEKSERVNYLYYSLKIEQSKLSATVVPSITEDFLQMKKELIEIFETIKTQRLINLRNDELVTLVDNLIDTNLIPNATFSYKSNGVTFSASADFVPKGSNQIRPSGINLKFDEDYIRLNGGVANASKQLYEGLNNVFDKSKYKIKGSVSFVYDTEMYNILSKMDFLDFNIYAYIDLNRNLNFTADYLELTSINGGHISLDNFDWKNSEPNYLDNRIYLELNNSNEYELQIAVSKQINEEYYFNIELLIDKELEYLGME</sequence>
<comment type="caution">
    <text evidence="1">The sequence shown here is derived from an EMBL/GenBank/DDBJ whole genome shotgun (WGS) entry which is preliminary data.</text>
</comment>
<keyword evidence="2" id="KW-1185">Reference proteome</keyword>
<accession>A0A3D9BE77</accession>
<name>A0A3D9BE77_9FLAO</name>
<dbReference type="AlphaFoldDB" id="A0A3D9BE77"/>
<dbReference type="EMBL" id="QNVU01000006">
    <property type="protein sequence ID" value="REC51825.1"/>
    <property type="molecule type" value="Genomic_DNA"/>
</dbReference>
<dbReference type="Proteomes" id="UP000256924">
    <property type="component" value="Unassembled WGS sequence"/>
</dbReference>
<evidence type="ECO:0000313" key="2">
    <source>
        <dbReference type="Proteomes" id="UP000256924"/>
    </source>
</evidence>